<accession>A0A7S4V2Z5</accession>
<name>A0A7S4V2Z5_9STRA</name>
<organism evidence="1">
    <name type="scientific">Ditylum brightwellii</name>
    <dbReference type="NCBI Taxonomy" id="49249"/>
    <lineage>
        <taxon>Eukaryota</taxon>
        <taxon>Sar</taxon>
        <taxon>Stramenopiles</taxon>
        <taxon>Ochrophyta</taxon>
        <taxon>Bacillariophyta</taxon>
        <taxon>Mediophyceae</taxon>
        <taxon>Lithodesmiophycidae</taxon>
        <taxon>Lithodesmiales</taxon>
        <taxon>Lithodesmiaceae</taxon>
        <taxon>Ditylum</taxon>
    </lineage>
</organism>
<proteinExistence type="predicted"/>
<gene>
    <name evidence="1" type="ORF">DBRI00130_LOCUS22481</name>
</gene>
<dbReference type="EMBL" id="HBNS01028610">
    <property type="protein sequence ID" value="CAE4621677.1"/>
    <property type="molecule type" value="Transcribed_RNA"/>
</dbReference>
<dbReference type="AlphaFoldDB" id="A0A7S4V2Z5"/>
<evidence type="ECO:0000313" key="1">
    <source>
        <dbReference type="EMBL" id="CAE4621677.1"/>
    </source>
</evidence>
<sequence length="200" mass="21885">MHALILSTITDIPPVLALHQAPSWIRDTFFKFYRHGPFFKWQQITFQVSASAPLYITTLVVPTLGPAHSQSSKVALALDEPNAPTDTSVAPINDNPSSSTPLVPLLPASPSNIYLLSPNIKDTYDCAALDVSPLISSWAIHHPTLPTFPQLCIGYFNNVPCVETCLCNEASKGRHNAGPLSKILLQLPLPCMSSFIWLLR</sequence>
<reference evidence="1" key="1">
    <citation type="submission" date="2021-01" db="EMBL/GenBank/DDBJ databases">
        <authorList>
            <person name="Corre E."/>
            <person name="Pelletier E."/>
            <person name="Niang G."/>
            <person name="Scheremetjew M."/>
            <person name="Finn R."/>
            <person name="Kale V."/>
            <person name="Holt S."/>
            <person name="Cochrane G."/>
            <person name="Meng A."/>
            <person name="Brown T."/>
            <person name="Cohen L."/>
        </authorList>
    </citation>
    <scope>NUCLEOTIDE SEQUENCE</scope>
    <source>
        <strain evidence="1">GSO104</strain>
    </source>
</reference>
<protein>
    <submittedName>
        <fullName evidence="1">Uncharacterized protein</fullName>
    </submittedName>
</protein>